<dbReference type="PANTHER" id="PTHR14189:SF0">
    <property type="entry name" value="PROTEIN PHOSPHATASE METHYLESTERASE 1"/>
    <property type="match status" value="1"/>
</dbReference>
<dbReference type="EMBL" id="JAPFFF010000021">
    <property type="protein sequence ID" value="KAK8854290.1"/>
    <property type="molecule type" value="Genomic_DNA"/>
</dbReference>
<evidence type="ECO:0000256" key="5">
    <source>
        <dbReference type="PIRNR" id="PIRNR022950"/>
    </source>
</evidence>
<dbReference type="SUPFAM" id="SSF53474">
    <property type="entry name" value="alpha/beta-Hydrolases"/>
    <property type="match status" value="1"/>
</dbReference>
<sequence length="288" mass="32226">MIEDFTPWNKYWDKKEMIDVPGRGQFNTYSTNATSKFVLICVHGAGHSALTFSLFASKLRDQFKIFAFDLKCHGDTPGDEAKDLGIESLVEDLVGFIKVVQPPDTHLIVMGHSLGGCIAAHAALKQHMSAIIVIDAIEGTAVESMPQMKNILLQRPQYFTSPAEAIEYIATSGEMMNIESAAVSSQGRLTEKDGAWFWKTDLMKCEKDWMGWFKGFADAFLKSTPYKVLVLPDINRLDTPFTIGHMSGKFQLEIILETNHCMQEDNPDGMAAIIVKLTKRLSTTHQWD</sequence>
<evidence type="ECO:0000313" key="8">
    <source>
        <dbReference type="Proteomes" id="UP001470230"/>
    </source>
</evidence>
<dbReference type="Pfam" id="PF12697">
    <property type="entry name" value="Abhydrolase_6"/>
    <property type="match status" value="1"/>
</dbReference>
<dbReference type="EC" id="3.1.1.-" evidence="5"/>
<dbReference type="InterPro" id="IPR029058">
    <property type="entry name" value="AB_hydrolase_fold"/>
</dbReference>
<proteinExistence type="inferred from homology"/>
<organism evidence="7 8">
    <name type="scientific">Tritrichomonas musculus</name>
    <dbReference type="NCBI Taxonomy" id="1915356"/>
    <lineage>
        <taxon>Eukaryota</taxon>
        <taxon>Metamonada</taxon>
        <taxon>Parabasalia</taxon>
        <taxon>Tritrichomonadida</taxon>
        <taxon>Tritrichomonadidae</taxon>
        <taxon>Tritrichomonas</taxon>
    </lineage>
</organism>
<feature type="domain" description="AB hydrolase-1" evidence="6">
    <location>
        <begin position="39"/>
        <end position="272"/>
    </location>
</feature>
<comment type="catalytic activity">
    <reaction evidence="4">
        <text>[phosphatase 2A protein]-C-terminal L-leucine methyl ester + H2O = [phosphatase 2A protein]-C-terminal L-leucine + methanol + H(+)</text>
        <dbReference type="Rhea" id="RHEA:48548"/>
        <dbReference type="Rhea" id="RHEA-COMP:12134"/>
        <dbReference type="Rhea" id="RHEA-COMP:12135"/>
        <dbReference type="ChEBI" id="CHEBI:15377"/>
        <dbReference type="ChEBI" id="CHEBI:15378"/>
        <dbReference type="ChEBI" id="CHEBI:17790"/>
        <dbReference type="ChEBI" id="CHEBI:90516"/>
        <dbReference type="ChEBI" id="CHEBI:90517"/>
        <dbReference type="EC" id="3.1.1.89"/>
    </reaction>
</comment>
<dbReference type="Gene3D" id="3.40.50.1820">
    <property type="entry name" value="alpha/beta hydrolase"/>
    <property type="match status" value="1"/>
</dbReference>
<keyword evidence="8" id="KW-1185">Reference proteome</keyword>
<keyword evidence="3 5" id="KW-0378">Hydrolase</keyword>
<evidence type="ECO:0000256" key="2">
    <source>
        <dbReference type="ARBA" id="ARBA00022487"/>
    </source>
</evidence>
<protein>
    <recommendedName>
        <fullName evidence="5">Protein phosphatase methylesterase 1</fullName>
        <shortName evidence="5">PME-1</shortName>
        <ecNumber evidence="5">3.1.1.-</ecNumber>
    </recommendedName>
</protein>
<dbReference type="Proteomes" id="UP001470230">
    <property type="component" value="Unassembled WGS sequence"/>
</dbReference>
<name>A0ABR2HXD0_9EUKA</name>
<dbReference type="InterPro" id="IPR000073">
    <property type="entry name" value="AB_hydrolase_1"/>
</dbReference>
<evidence type="ECO:0000313" key="7">
    <source>
        <dbReference type="EMBL" id="KAK8854290.1"/>
    </source>
</evidence>
<comment type="function">
    <text evidence="5">Demethylates proteins that have been reversibly carboxymethylated.</text>
</comment>
<comment type="similarity">
    <text evidence="1 5">Belongs to the AB hydrolase superfamily.</text>
</comment>
<dbReference type="PANTHER" id="PTHR14189">
    <property type="entry name" value="PROTEIN PHOSPHATASE METHYLESTERASE-1 RELATED"/>
    <property type="match status" value="1"/>
</dbReference>
<dbReference type="PIRSF" id="PIRSF022950">
    <property type="entry name" value="PPase_methylesterase_euk"/>
    <property type="match status" value="1"/>
</dbReference>
<comment type="caution">
    <text evidence="7">The sequence shown here is derived from an EMBL/GenBank/DDBJ whole genome shotgun (WGS) entry which is preliminary data.</text>
</comment>
<evidence type="ECO:0000256" key="1">
    <source>
        <dbReference type="ARBA" id="ARBA00008645"/>
    </source>
</evidence>
<evidence type="ECO:0000256" key="4">
    <source>
        <dbReference type="ARBA" id="ARBA00049203"/>
    </source>
</evidence>
<accession>A0ABR2HXD0</accession>
<evidence type="ECO:0000256" key="3">
    <source>
        <dbReference type="ARBA" id="ARBA00022801"/>
    </source>
</evidence>
<reference evidence="7 8" key="1">
    <citation type="submission" date="2024-04" db="EMBL/GenBank/DDBJ databases">
        <title>Tritrichomonas musculus Genome.</title>
        <authorList>
            <person name="Alves-Ferreira E."/>
            <person name="Grigg M."/>
            <person name="Lorenzi H."/>
            <person name="Galac M."/>
        </authorList>
    </citation>
    <scope>NUCLEOTIDE SEQUENCE [LARGE SCALE GENOMIC DNA]</scope>
    <source>
        <strain evidence="7 8">EAF2021</strain>
    </source>
</reference>
<gene>
    <name evidence="7" type="ORF">M9Y10_016849</name>
</gene>
<evidence type="ECO:0000259" key="6">
    <source>
        <dbReference type="Pfam" id="PF12697"/>
    </source>
</evidence>
<keyword evidence="2 5" id="KW-0719">Serine esterase</keyword>
<dbReference type="InterPro" id="IPR016812">
    <property type="entry name" value="PPase_methylesterase_euk"/>
</dbReference>